<reference evidence="2" key="3">
    <citation type="submission" date="2025-09" db="UniProtKB">
        <authorList>
            <consortium name="Ensembl"/>
        </authorList>
    </citation>
    <scope>IDENTIFICATION</scope>
</reference>
<proteinExistence type="predicted"/>
<dbReference type="STRING" id="51511.ENSCSAVP00000008906"/>
<sequence>MKQKQEVMEQVLLDQLSRHVISDVEQDADPDRQNPCDPTSTTNAAPLRFRSRRLHNTKVSTVGATTVSTLKDRSTFGARVVTRDGRDALRELFGFYFHVDQTLTVYEYRLFGKNTNKAMPLVERGKYSHVIGRRKGKRYSPADFEL</sequence>
<dbReference type="HOGENOM" id="CLU_1781625_0_0_1"/>
<evidence type="ECO:0000313" key="3">
    <source>
        <dbReference type="Proteomes" id="UP000007875"/>
    </source>
</evidence>
<name>H2YU96_CIOSA</name>
<reference evidence="3" key="1">
    <citation type="submission" date="2003-08" db="EMBL/GenBank/DDBJ databases">
        <authorList>
            <person name="Birren B."/>
            <person name="Nusbaum C."/>
            <person name="Abebe A."/>
            <person name="Abouelleil A."/>
            <person name="Adekoya E."/>
            <person name="Ait-zahra M."/>
            <person name="Allen N."/>
            <person name="Allen T."/>
            <person name="An P."/>
            <person name="Anderson M."/>
            <person name="Anderson S."/>
            <person name="Arachchi H."/>
            <person name="Armbruster J."/>
            <person name="Bachantsang P."/>
            <person name="Baldwin J."/>
            <person name="Barry A."/>
            <person name="Bayul T."/>
            <person name="Blitshsteyn B."/>
            <person name="Bloom T."/>
            <person name="Blye J."/>
            <person name="Boguslavskiy L."/>
            <person name="Borowsky M."/>
            <person name="Boukhgalter B."/>
            <person name="Brunache A."/>
            <person name="Butler J."/>
            <person name="Calixte N."/>
            <person name="Calvo S."/>
            <person name="Camarata J."/>
            <person name="Campo K."/>
            <person name="Chang J."/>
            <person name="Cheshatsang Y."/>
            <person name="Citroen M."/>
            <person name="Collymore A."/>
            <person name="Considine T."/>
            <person name="Cook A."/>
            <person name="Cooke P."/>
            <person name="Corum B."/>
            <person name="Cuomo C."/>
            <person name="David R."/>
            <person name="Dawoe T."/>
            <person name="Degray S."/>
            <person name="Dodge S."/>
            <person name="Dooley K."/>
            <person name="Dorje P."/>
            <person name="Dorjee K."/>
            <person name="Dorris L."/>
            <person name="Duffey N."/>
            <person name="Dupes A."/>
            <person name="Elkins T."/>
            <person name="Engels R."/>
            <person name="Erickson J."/>
            <person name="Farina A."/>
            <person name="Faro S."/>
            <person name="Ferreira P."/>
            <person name="Fischer H."/>
            <person name="Fitzgerald M."/>
            <person name="Foley K."/>
            <person name="Gage D."/>
            <person name="Galagan J."/>
            <person name="Gearin G."/>
            <person name="Gnerre S."/>
            <person name="Gnirke A."/>
            <person name="Goyette A."/>
            <person name="Graham J."/>
            <person name="Grandbois E."/>
            <person name="Gyaltsen K."/>
            <person name="Hafez N."/>
            <person name="Hagopian D."/>
            <person name="Hagos B."/>
            <person name="Hall J."/>
            <person name="Hatcher B."/>
            <person name="Heller A."/>
            <person name="Higgins H."/>
            <person name="Honan T."/>
            <person name="Horn A."/>
            <person name="Houde N."/>
            <person name="Hughes L."/>
            <person name="Hulme W."/>
            <person name="Husby E."/>
            <person name="Iliev I."/>
            <person name="Jaffe D."/>
            <person name="Jones C."/>
            <person name="Kamal M."/>
            <person name="Kamat A."/>
            <person name="Kamvysselis M."/>
            <person name="Karlsson E."/>
            <person name="Kells C."/>
            <person name="Kieu A."/>
            <person name="Kisner P."/>
            <person name="Kodira C."/>
            <person name="Kulbokas E."/>
            <person name="Labutti K."/>
            <person name="Lama D."/>
            <person name="Landers T."/>
            <person name="Leger J."/>
            <person name="Levine S."/>
            <person name="Lewis D."/>
            <person name="Lewis T."/>
            <person name="Lindblad-toh K."/>
            <person name="Liu X."/>
            <person name="Lokyitsang T."/>
            <person name="Lokyitsang Y."/>
            <person name="Lucien O."/>
            <person name="Lui A."/>
            <person name="Ma L.J."/>
            <person name="Mabbitt R."/>
            <person name="Macdonald J."/>
            <person name="Maclean C."/>
            <person name="Major J."/>
            <person name="Manning J."/>
            <person name="Marabella R."/>
            <person name="Maru K."/>
            <person name="Matthews C."/>
            <person name="Mauceli E."/>
            <person name="Mccarthy M."/>
            <person name="Mcdonough S."/>
            <person name="Mcghee T."/>
            <person name="Meldrim J."/>
            <person name="Meneus L."/>
            <person name="Mesirov J."/>
            <person name="Mihalev A."/>
            <person name="Mihova T."/>
            <person name="Mikkelsen T."/>
            <person name="Mlenga V."/>
            <person name="Moru K."/>
            <person name="Mozes J."/>
            <person name="Mulrain L."/>
            <person name="Munson G."/>
            <person name="Naylor J."/>
            <person name="Newes C."/>
            <person name="Nguyen C."/>
            <person name="Nguyen N."/>
            <person name="Nguyen T."/>
            <person name="Nicol R."/>
            <person name="Nielsen C."/>
            <person name="Nizzari M."/>
            <person name="Norbu C."/>
            <person name="Norbu N."/>
            <person name="O'donnell P."/>
            <person name="Okoawo O."/>
            <person name="O'leary S."/>
            <person name="Omotosho B."/>
            <person name="O'neill K."/>
            <person name="Osman S."/>
            <person name="Parker S."/>
            <person name="Perrin D."/>
            <person name="Phunkhang P."/>
            <person name="Piqani B."/>
            <person name="Purcell S."/>
            <person name="Rachupka T."/>
            <person name="Ramasamy U."/>
            <person name="Rameau R."/>
            <person name="Ray V."/>
            <person name="Raymond C."/>
            <person name="Retta R."/>
            <person name="Richardson S."/>
            <person name="Rise C."/>
            <person name="Rodriguez J."/>
            <person name="Rogers J."/>
            <person name="Rogov P."/>
            <person name="Rutman M."/>
            <person name="Schupbach R."/>
            <person name="Seaman C."/>
            <person name="Settipalli S."/>
            <person name="Sharpe T."/>
            <person name="Sheridan J."/>
            <person name="Sherpa N."/>
            <person name="Shi J."/>
            <person name="Smirnov S."/>
            <person name="Smith C."/>
            <person name="Sougnez C."/>
            <person name="Spencer B."/>
            <person name="Stalker J."/>
            <person name="Stange-thomann N."/>
            <person name="Stavropoulos S."/>
            <person name="Stetson K."/>
            <person name="Stone C."/>
            <person name="Stone S."/>
            <person name="Stubbs M."/>
            <person name="Talamas J."/>
            <person name="Tchuinga P."/>
            <person name="Tenzing P."/>
            <person name="Tesfaye S."/>
            <person name="Theodore J."/>
            <person name="Thoulutsang Y."/>
            <person name="Topham K."/>
            <person name="Towey S."/>
            <person name="Tsamla T."/>
            <person name="Tsomo N."/>
            <person name="Vallee D."/>
            <person name="Vassiliev H."/>
            <person name="Venkataraman V."/>
            <person name="Vinson J."/>
            <person name="Vo A."/>
            <person name="Wade C."/>
            <person name="Wang S."/>
            <person name="Wangchuk T."/>
            <person name="Wangdi T."/>
            <person name="Whittaker C."/>
            <person name="Wilkinson J."/>
            <person name="Wu Y."/>
            <person name="Wyman D."/>
            <person name="Yadav S."/>
            <person name="Yang S."/>
            <person name="Yang X."/>
            <person name="Yeager S."/>
            <person name="Yee E."/>
            <person name="Young G."/>
            <person name="Zainoun J."/>
            <person name="Zembeck L."/>
            <person name="Zimmer A."/>
            <person name="Zody M."/>
            <person name="Lander E."/>
        </authorList>
    </citation>
    <scope>NUCLEOTIDE SEQUENCE [LARGE SCALE GENOMIC DNA]</scope>
</reference>
<dbReference type="AlphaFoldDB" id="H2YU96"/>
<dbReference type="InParanoid" id="H2YU96"/>
<dbReference type="Ensembl" id="ENSCSAVT00000009020.1">
    <property type="protein sequence ID" value="ENSCSAVP00000008906.1"/>
    <property type="gene ID" value="ENSCSAVG00000005281.1"/>
</dbReference>
<dbReference type="eggNOG" id="KOG0032">
    <property type="taxonomic scope" value="Eukaryota"/>
</dbReference>
<protein>
    <submittedName>
        <fullName evidence="2">Uncharacterized protein</fullName>
    </submittedName>
</protein>
<dbReference type="GeneTree" id="ENSGT00940000159670"/>
<evidence type="ECO:0000256" key="1">
    <source>
        <dbReference type="SAM" id="MobiDB-lite"/>
    </source>
</evidence>
<dbReference type="Proteomes" id="UP000007875">
    <property type="component" value="Unassembled WGS sequence"/>
</dbReference>
<evidence type="ECO:0000313" key="2">
    <source>
        <dbReference type="Ensembl" id="ENSCSAVP00000008906.1"/>
    </source>
</evidence>
<reference evidence="2" key="2">
    <citation type="submission" date="2025-08" db="UniProtKB">
        <authorList>
            <consortium name="Ensembl"/>
        </authorList>
    </citation>
    <scope>IDENTIFICATION</scope>
</reference>
<organism evidence="2 3">
    <name type="scientific">Ciona savignyi</name>
    <name type="common">Pacific transparent sea squirt</name>
    <dbReference type="NCBI Taxonomy" id="51511"/>
    <lineage>
        <taxon>Eukaryota</taxon>
        <taxon>Metazoa</taxon>
        <taxon>Chordata</taxon>
        <taxon>Tunicata</taxon>
        <taxon>Ascidiacea</taxon>
        <taxon>Phlebobranchia</taxon>
        <taxon>Cionidae</taxon>
        <taxon>Ciona</taxon>
    </lineage>
</organism>
<accession>H2YU96</accession>
<keyword evidence="3" id="KW-1185">Reference proteome</keyword>
<feature type="region of interest" description="Disordered" evidence="1">
    <location>
        <begin position="25"/>
        <end position="44"/>
    </location>
</feature>